<proteinExistence type="predicted"/>
<dbReference type="STRING" id="200378.SAMN05216553_102160"/>
<evidence type="ECO:0000313" key="2">
    <source>
        <dbReference type="Proteomes" id="UP000199623"/>
    </source>
</evidence>
<evidence type="ECO:0000313" key="1">
    <source>
        <dbReference type="EMBL" id="SDF58086.1"/>
    </source>
</evidence>
<name>A0A1G7M8Z9_9PSEU</name>
<keyword evidence="2" id="KW-1185">Reference proteome</keyword>
<sequence length="37" mass="4226">MVAGALFHRVLFRPEEDTAQDLEDYLLAALRQAGHRD</sequence>
<protein>
    <submittedName>
        <fullName evidence="1">Uncharacterized protein</fullName>
    </submittedName>
</protein>
<dbReference type="AlphaFoldDB" id="A0A1G7M8Z9"/>
<dbReference type="EMBL" id="FNCC01000002">
    <property type="protein sequence ID" value="SDF58086.1"/>
    <property type="molecule type" value="Genomic_DNA"/>
</dbReference>
<gene>
    <name evidence="1" type="ORF">SAMN05216553_102160</name>
</gene>
<dbReference type="Proteomes" id="UP000199623">
    <property type="component" value="Unassembled WGS sequence"/>
</dbReference>
<organism evidence="1 2">
    <name type="scientific">Lentzea fradiae</name>
    <dbReference type="NCBI Taxonomy" id="200378"/>
    <lineage>
        <taxon>Bacteria</taxon>
        <taxon>Bacillati</taxon>
        <taxon>Actinomycetota</taxon>
        <taxon>Actinomycetes</taxon>
        <taxon>Pseudonocardiales</taxon>
        <taxon>Pseudonocardiaceae</taxon>
        <taxon>Lentzea</taxon>
    </lineage>
</organism>
<reference evidence="2" key="1">
    <citation type="submission" date="2016-10" db="EMBL/GenBank/DDBJ databases">
        <authorList>
            <person name="Varghese N."/>
            <person name="Submissions S."/>
        </authorList>
    </citation>
    <scope>NUCLEOTIDE SEQUENCE [LARGE SCALE GENOMIC DNA]</scope>
    <source>
        <strain evidence="2">CGMCC 4.3506</strain>
    </source>
</reference>
<accession>A0A1G7M8Z9</accession>